<reference evidence="1" key="1">
    <citation type="submission" date="2021-05" db="EMBL/GenBank/DDBJ databases">
        <authorList>
            <person name="Scholz U."/>
            <person name="Mascher M."/>
            <person name="Fiebig A."/>
        </authorList>
    </citation>
    <scope>NUCLEOTIDE SEQUENCE [LARGE SCALE GENOMIC DNA]</scope>
</reference>
<keyword evidence="2" id="KW-1185">Reference proteome</keyword>
<sequence>MARVDSMDKTTKMLAGVAAYQEDSVADMLERINLTSEEADAVILEDENKEDLVILNWALIGKVLSPKVLHIQKIMSALRPAWGNPKGLVAKSVEDNVFIVEFESMFDRDRIKEGALWTIGKHAVILNNFDPGKKPSEVSFDRILLWARIYNLRFELMNKLWGESLGARIGKVIKVDVDSQGRAWGNALRVRVLVNITKPLMRVVSAYSKKKKECEIYEVKYERLPHYCFSCGIIGHSSLECPTPGKRDVEGKLPYNTDKLCVKEEKKNNFSMSKPGQSSQSSGISSQYDDKHENSQSNERGTSGEGRTYFNGTQEVKSPMKPKDQISKKI</sequence>
<proteinExistence type="predicted"/>
<accession>A0ACD5YZ10</accession>
<evidence type="ECO:0000313" key="2">
    <source>
        <dbReference type="Proteomes" id="UP001732700"/>
    </source>
</evidence>
<organism evidence="1 2">
    <name type="scientific">Avena sativa</name>
    <name type="common">Oat</name>
    <dbReference type="NCBI Taxonomy" id="4498"/>
    <lineage>
        <taxon>Eukaryota</taxon>
        <taxon>Viridiplantae</taxon>
        <taxon>Streptophyta</taxon>
        <taxon>Embryophyta</taxon>
        <taxon>Tracheophyta</taxon>
        <taxon>Spermatophyta</taxon>
        <taxon>Magnoliopsida</taxon>
        <taxon>Liliopsida</taxon>
        <taxon>Poales</taxon>
        <taxon>Poaceae</taxon>
        <taxon>BOP clade</taxon>
        <taxon>Pooideae</taxon>
        <taxon>Poodae</taxon>
        <taxon>Poeae</taxon>
        <taxon>Poeae Chloroplast Group 1 (Aveneae type)</taxon>
        <taxon>Aveninae</taxon>
        <taxon>Avena</taxon>
    </lineage>
</organism>
<protein>
    <submittedName>
        <fullName evidence="1">Uncharacterized protein</fullName>
    </submittedName>
</protein>
<reference evidence="1" key="2">
    <citation type="submission" date="2025-09" db="UniProtKB">
        <authorList>
            <consortium name="EnsemblPlants"/>
        </authorList>
    </citation>
    <scope>IDENTIFICATION</scope>
</reference>
<evidence type="ECO:0000313" key="1">
    <source>
        <dbReference type="EnsemblPlants" id="AVESA.00010b.r2.6AG1063030.1.CDS.1"/>
    </source>
</evidence>
<name>A0ACD5YZ10_AVESA</name>
<dbReference type="EnsemblPlants" id="AVESA.00010b.r2.6AG1063030.1">
    <property type="protein sequence ID" value="AVESA.00010b.r2.6AG1063030.1.CDS.1"/>
    <property type="gene ID" value="AVESA.00010b.r2.6AG1063030"/>
</dbReference>
<dbReference type="Proteomes" id="UP001732700">
    <property type="component" value="Chromosome 6A"/>
</dbReference>